<reference evidence="2 3" key="1">
    <citation type="journal article" date="2012" name="Nature">
        <title>Repeated polyploidization of Gossypium genomes and the evolution of spinnable cotton fibres.</title>
        <authorList>
            <person name="Paterson A.H."/>
            <person name="Wendel J.F."/>
            <person name="Gundlach H."/>
            <person name="Guo H."/>
            <person name="Jenkins J."/>
            <person name="Jin D."/>
            <person name="Llewellyn D."/>
            <person name="Showmaker K.C."/>
            <person name="Shu S."/>
            <person name="Udall J."/>
            <person name="Yoo M.J."/>
            <person name="Byers R."/>
            <person name="Chen W."/>
            <person name="Doron-Faigenboim A."/>
            <person name="Duke M.V."/>
            <person name="Gong L."/>
            <person name="Grimwood J."/>
            <person name="Grover C."/>
            <person name="Grupp K."/>
            <person name="Hu G."/>
            <person name="Lee T.H."/>
            <person name="Li J."/>
            <person name="Lin L."/>
            <person name="Liu T."/>
            <person name="Marler B.S."/>
            <person name="Page J.T."/>
            <person name="Roberts A.W."/>
            <person name="Romanel E."/>
            <person name="Sanders W.S."/>
            <person name="Szadkowski E."/>
            <person name="Tan X."/>
            <person name="Tang H."/>
            <person name="Xu C."/>
            <person name="Wang J."/>
            <person name="Wang Z."/>
            <person name="Zhang D."/>
            <person name="Zhang L."/>
            <person name="Ashrafi H."/>
            <person name="Bedon F."/>
            <person name="Bowers J.E."/>
            <person name="Brubaker C.L."/>
            <person name="Chee P.W."/>
            <person name="Das S."/>
            <person name="Gingle A.R."/>
            <person name="Haigler C.H."/>
            <person name="Harker D."/>
            <person name="Hoffmann L.V."/>
            <person name="Hovav R."/>
            <person name="Jones D.C."/>
            <person name="Lemke C."/>
            <person name="Mansoor S."/>
            <person name="ur Rahman M."/>
            <person name="Rainville L.N."/>
            <person name="Rambani A."/>
            <person name="Reddy U.K."/>
            <person name="Rong J.K."/>
            <person name="Saranga Y."/>
            <person name="Scheffler B.E."/>
            <person name="Scheffler J.A."/>
            <person name="Stelly D.M."/>
            <person name="Triplett B.A."/>
            <person name="Van Deynze A."/>
            <person name="Vaslin M.F."/>
            <person name="Waghmare V.N."/>
            <person name="Walford S.A."/>
            <person name="Wright R.J."/>
            <person name="Zaki E.A."/>
            <person name="Zhang T."/>
            <person name="Dennis E.S."/>
            <person name="Mayer K.F."/>
            <person name="Peterson D.G."/>
            <person name="Rokhsar D.S."/>
            <person name="Wang X."/>
            <person name="Schmutz J."/>
        </authorList>
    </citation>
    <scope>NUCLEOTIDE SEQUENCE [LARGE SCALE GENOMIC DNA]</scope>
</reference>
<evidence type="ECO:0000256" key="1">
    <source>
        <dbReference type="SAM" id="Phobius"/>
    </source>
</evidence>
<accession>A0A0D2P792</accession>
<evidence type="ECO:0000313" key="2">
    <source>
        <dbReference type="EMBL" id="KJB22543.1"/>
    </source>
</evidence>
<sequence>MGKVICSELKEGNSLGFTGFLMVLVIALALMAICFPPPPRRAVLVARRFG</sequence>
<dbReference type="AlphaFoldDB" id="A0A0D2P792"/>
<gene>
    <name evidence="2" type="ORF">B456_004G053400</name>
</gene>
<feature type="transmembrane region" description="Helical" evidence="1">
    <location>
        <begin position="15"/>
        <end position="35"/>
    </location>
</feature>
<evidence type="ECO:0000313" key="3">
    <source>
        <dbReference type="Proteomes" id="UP000032304"/>
    </source>
</evidence>
<keyword evidence="1" id="KW-1133">Transmembrane helix</keyword>
<dbReference type="Proteomes" id="UP000032304">
    <property type="component" value="Chromosome 4"/>
</dbReference>
<keyword evidence="3" id="KW-1185">Reference proteome</keyword>
<dbReference type="OMA" id="MAICFPP"/>
<dbReference type="Gramene" id="KJB22543">
    <property type="protein sequence ID" value="KJB22543"/>
    <property type="gene ID" value="B456_004G053400"/>
</dbReference>
<proteinExistence type="predicted"/>
<dbReference type="EMBL" id="CM001743">
    <property type="protein sequence ID" value="KJB22543.1"/>
    <property type="molecule type" value="Genomic_DNA"/>
</dbReference>
<name>A0A0D2P792_GOSRA</name>
<keyword evidence="1" id="KW-0812">Transmembrane</keyword>
<keyword evidence="1" id="KW-0472">Membrane</keyword>
<organism evidence="2 3">
    <name type="scientific">Gossypium raimondii</name>
    <name type="common">Peruvian cotton</name>
    <name type="synonym">Gossypium klotzschianum subsp. raimondii</name>
    <dbReference type="NCBI Taxonomy" id="29730"/>
    <lineage>
        <taxon>Eukaryota</taxon>
        <taxon>Viridiplantae</taxon>
        <taxon>Streptophyta</taxon>
        <taxon>Embryophyta</taxon>
        <taxon>Tracheophyta</taxon>
        <taxon>Spermatophyta</taxon>
        <taxon>Magnoliopsida</taxon>
        <taxon>eudicotyledons</taxon>
        <taxon>Gunneridae</taxon>
        <taxon>Pentapetalae</taxon>
        <taxon>rosids</taxon>
        <taxon>malvids</taxon>
        <taxon>Malvales</taxon>
        <taxon>Malvaceae</taxon>
        <taxon>Malvoideae</taxon>
        <taxon>Gossypium</taxon>
    </lineage>
</organism>
<protein>
    <submittedName>
        <fullName evidence="2">Uncharacterized protein</fullName>
    </submittedName>
</protein>